<comment type="caution">
    <text evidence="1">The sequence shown here is derived from an EMBL/GenBank/DDBJ whole genome shotgun (WGS) entry which is preliminary data.</text>
</comment>
<dbReference type="RefSeq" id="WP_168152859.1">
    <property type="nucleotide sequence ID" value="NZ_JAAWVT010000008.1"/>
</dbReference>
<name>A0ABX1G720_9MICC</name>
<organism evidence="1 2">
    <name type="scientific">Paeniglutamicibacter terrestris</name>
    <dbReference type="NCBI Taxonomy" id="2723403"/>
    <lineage>
        <taxon>Bacteria</taxon>
        <taxon>Bacillati</taxon>
        <taxon>Actinomycetota</taxon>
        <taxon>Actinomycetes</taxon>
        <taxon>Micrococcales</taxon>
        <taxon>Micrococcaceae</taxon>
        <taxon>Paeniglutamicibacter</taxon>
    </lineage>
</organism>
<protein>
    <recommendedName>
        <fullName evidence="3">DUF5642 domain-containing protein</fullName>
    </recommendedName>
</protein>
<evidence type="ECO:0000313" key="2">
    <source>
        <dbReference type="Proteomes" id="UP000746595"/>
    </source>
</evidence>
<evidence type="ECO:0000313" key="1">
    <source>
        <dbReference type="EMBL" id="NKG22068.1"/>
    </source>
</evidence>
<accession>A0ABX1G720</accession>
<keyword evidence="2" id="KW-1185">Reference proteome</keyword>
<evidence type="ECO:0008006" key="3">
    <source>
        <dbReference type="Google" id="ProtNLM"/>
    </source>
</evidence>
<proteinExistence type="predicted"/>
<dbReference type="EMBL" id="JAAWVT010000008">
    <property type="protein sequence ID" value="NKG22068.1"/>
    <property type="molecule type" value="Genomic_DNA"/>
</dbReference>
<gene>
    <name evidence="1" type="ORF">HED64_15315</name>
</gene>
<dbReference type="Proteomes" id="UP000746595">
    <property type="component" value="Unassembled WGS sequence"/>
</dbReference>
<reference evidence="1 2" key="1">
    <citation type="submission" date="2020-04" db="EMBL/GenBank/DDBJ databases">
        <title>Paeniglutamicibacter sp. ANT13_2, a novel actinomycete isolated from sediment in Antarctica.</title>
        <authorList>
            <person name="Sakdapetsiri C."/>
            <person name="Pinyakong O."/>
        </authorList>
    </citation>
    <scope>NUCLEOTIDE SEQUENCE [LARGE SCALE GENOMIC DNA]</scope>
    <source>
        <strain evidence="1 2">ANT13_2</strain>
    </source>
</reference>
<sequence>MPRHLNASQAIRATATALAVAGLVLGVAGCSKTPEPAPVSVTPNSVEVPVTAPGSTESSTVPGNAKELGYFDATVLSSAMQQWAKGTKGTIVNDQQALRKQLPAAQKWLEGITVVPATCGLYGIGNLQDQLEKSAVAAAVLPATNAGALTVAAYRDRDALVADVAAQQHLDASCGTYSITSDGQKVSYTLSSLDATSSAPFTAATLLESVNGRSKSQQISIRAIDGNVMVSATRIVKKAPEESTALALADVESMLTILRALPEAAPTS</sequence>
<dbReference type="PROSITE" id="PS51257">
    <property type="entry name" value="PROKAR_LIPOPROTEIN"/>
    <property type="match status" value="1"/>
</dbReference>